<dbReference type="InterPro" id="IPR010657">
    <property type="entry name" value="ImpA_N"/>
</dbReference>
<keyword evidence="6" id="KW-1185">Reference proteome</keyword>
<evidence type="ECO:0000256" key="1">
    <source>
        <dbReference type="SAM" id="MobiDB-lite"/>
    </source>
</evidence>
<dbReference type="AlphaFoldDB" id="A0A1H0AKL5"/>
<dbReference type="EMBL" id="LT629704">
    <property type="protein sequence ID" value="SDN33965.1"/>
    <property type="molecule type" value="Genomic_DNA"/>
</dbReference>
<dbReference type="Pfam" id="PF16989">
    <property type="entry name" value="T6SS_VasJ"/>
    <property type="match status" value="1"/>
</dbReference>
<organism evidence="4 5">
    <name type="scientific">Pseudomonas antarctica</name>
    <dbReference type="NCBI Taxonomy" id="219572"/>
    <lineage>
        <taxon>Bacteria</taxon>
        <taxon>Pseudomonadati</taxon>
        <taxon>Pseudomonadota</taxon>
        <taxon>Gammaproteobacteria</taxon>
        <taxon>Pseudomonadales</taxon>
        <taxon>Pseudomonadaceae</taxon>
        <taxon>Pseudomonas</taxon>
    </lineage>
</organism>
<reference evidence="3 6" key="1">
    <citation type="submission" date="2015-01" db="EMBL/GenBank/DDBJ databases">
        <title>Genome Sequence of Pseudomonas antarctica CMS 35.</title>
        <authorList>
            <person name="Voget S."/>
            <person name="Chow J."/>
            <person name="Daniel R."/>
            <person name="Streit W."/>
        </authorList>
    </citation>
    <scope>NUCLEOTIDE SEQUENCE [LARGE SCALE GENOMIC DNA]</scope>
    <source>
        <strain evidence="3 6">CMS 35</strain>
    </source>
</reference>
<dbReference type="PANTHER" id="PTHR37024:SF3">
    <property type="entry name" value="TYPE VI SECRETION SYSTEM PROTEIN TSSA"/>
    <property type="match status" value="1"/>
</dbReference>
<dbReference type="NCBIfam" id="TIGR03362">
    <property type="entry name" value="VI_chp_7"/>
    <property type="match status" value="1"/>
</dbReference>
<gene>
    <name evidence="3" type="ORF">PSAN_42920</name>
    <name evidence="4" type="ORF">SAMN04490179_3744</name>
</gene>
<dbReference type="Proteomes" id="UP000748067">
    <property type="component" value="Unassembled WGS sequence"/>
</dbReference>
<dbReference type="InterPro" id="IPR017739">
    <property type="entry name" value="T6SS-assoc_VCA0119"/>
</dbReference>
<dbReference type="Proteomes" id="UP000182470">
    <property type="component" value="Chromosome I"/>
</dbReference>
<protein>
    <submittedName>
        <fullName evidence="4">Type VI secretion system protein VasJ</fullName>
    </submittedName>
</protein>
<name>A0A1H0AKL5_9PSED</name>
<feature type="region of interest" description="Disordered" evidence="1">
    <location>
        <begin position="1"/>
        <end position="21"/>
    </location>
</feature>
<dbReference type="PANTHER" id="PTHR37024">
    <property type="entry name" value="TYPE VI SECRETION SYSTEM DUF2094 AND IMPA-RELATED DOMAIN PROTEIN"/>
    <property type="match status" value="1"/>
</dbReference>
<evidence type="ECO:0000259" key="2">
    <source>
        <dbReference type="Pfam" id="PF06812"/>
    </source>
</evidence>
<proteinExistence type="predicted"/>
<dbReference type="RefSeq" id="WP_083358408.1">
    <property type="nucleotide sequence ID" value="NZ_JXDI01000002.1"/>
</dbReference>
<evidence type="ECO:0000313" key="5">
    <source>
        <dbReference type="Proteomes" id="UP000182470"/>
    </source>
</evidence>
<dbReference type="Pfam" id="PF06812">
    <property type="entry name" value="ImpA_N"/>
    <property type="match status" value="1"/>
</dbReference>
<evidence type="ECO:0000313" key="4">
    <source>
        <dbReference type="EMBL" id="SDN33965.1"/>
    </source>
</evidence>
<reference evidence="4 5" key="2">
    <citation type="submission" date="2016-10" db="EMBL/GenBank/DDBJ databases">
        <authorList>
            <person name="de Groot N.N."/>
        </authorList>
    </citation>
    <scope>NUCLEOTIDE SEQUENCE [LARGE SCALE GENOMIC DNA]</scope>
    <source>
        <strain evidence="4 5">BS2772</strain>
    </source>
</reference>
<feature type="compositionally biased region" description="Low complexity" evidence="1">
    <location>
        <begin position="1"/>
        <end position="17"/>
    </location>
</feature>
<feature type="domain" description="ImpA N-terminal" evidence="2">
    <location>
        <begin position="21"/>
        <end position="123"/>
    </location>
</feature>
<evidence type="ECO:0000313" key="3">
    <source>
        <dbReference type="EMBL" id="KAF2407363.1"/>
    </source>
</evidence>
<sequence length="510" mass="56748">MHSDQQQNGSSPSSGQPLKSDSLRDSAMFAAAQAEIDKLNNIHAVEPVDWQRLSTLCEHVLNNESKDLRVAIWLLCAWTKLRAMAGLCAGVHLLKEIVCLHWDAVTPPSSRLRARRNHAQWLIEWLDKTLVEPFKPLDRLAAERLISDWDAIDALWRMKDDQAPSFAKLRRRLEQIPCVEAQAPQQVTVQPAQEPEVADVPISALPALAASDVPLLDSGDAINTIDSSVEKVFELLGPVQSHCMDQFPLLPLAYRLNRQAAWITLDELPPSQGQATRLPAPPLTLRDSVLRLQSSAKPLEVVRFCEARLSSYPFWLDLNRVSHAALVKAGASAAARALALEVQGLAARLPGVVELTFADGTPFADGPTRAWLESLAPSTPVVPANDRIEACIDAARHMANEGRLNDGLAELQRCITYTASARDRYRLRASQCVLVYRYDPHPDLCIALEGLLAQADELNLEQWEPELIKPLLQMMLEHSASLEWSRRLSRLDLDGFWRKRCGQRADCAND</sequence>
<dbReference type="OrthoDB" id="1522895at2"/>
<evidence type="ECO:0000313" key="6">
    <source>
        <dbReference type="Proteomes" id="UP000748067"/>
    </source>
</evidence>
<accession>A0A1H0AKL5</accession>
<dbReference type="EMBL" id="JXDI01000002">
    <property type="protein sequence ID" value="KAF2407363.1"/>
    <property type="molecule type" value="Genomic_DNA"/>
</dbReference>